<gene>
    <name evidence="1" type="ORF">COLO4_00833</name>
</gene>
<dbReference type="Proteomes" id="UP000187203">
    <property type="component" value="Unassembled WGS sequence"/>
</dbReference>
<feature type="non-terminal residue" evidence="1">
    <location>
        <position position="54"/>
    </location>
</feature>
<protein>
    <submittedName>
        <fullName evidence="1">Inositol-pentakisphosphate 2-kinase</fullName>
    </submittedName>
</protein>
<keyword evidence="2" id="KW-1185">Reference proteome</keyword>
<comment type="caution">
    <text evidence="1">The sequence shown here is derived from an EMBL/GenBank/DDBJ whole genome shotgun (WGS) entry which is preliminary data.</text>
</comment>
<proteinExistence type="predicted"/>
<name>A0A1R3L3B9_9ROSI</name>
<dbReference type="AlphaFoldDB" id="A0A1R3L3B9"/>
<sequence>MADKHAKDVLAQHVLKQFADCRIVINHQNRRFHRMLPSGDYVKSEPFCRRLQSK</sequence>
<accession>A0A1R3L3B9</accession>
<dbReference type="EMBL" id="AWUE01003100">
    <property type="protein sequence ID" value="OMP13842.1"/>
    <property type="molecule type" value="Genomic_DNA"/>
</dbReference>
<evidence type="ECO:0000313" key="2">
    <source>
        <dbReference type="Proteomes" id="UP000187203"/>
    </source>
</evidence>
<evidence type="ECO:0000313" key="1">
    <source>
        <dbReference type="EMBL" id="OMP13842.1"/>
    </source>
</evidence>
<organism evidence="1 2">
    <name type="scientific">Corchorus olitorius</name>
    <dbReference type="NCBI Taxonomy" id="93759"/>
    <lineage>
        <taxon>Eukaryota</taxon>
        <taxon>Viridiplantae</taxon>
        <taxon>Streptophyta</taxon>
        <taxon>Embryophyta</taxon>
        <taxon>Tracheophyta</taxon>
        <taxon>Spermatophyta</taxon>
        <taxon>Magnoliopsida</taxon>
        <taxon>eudicotyledons</taxon>
        <taxon>Gunneridae</taxon>
        <taxon>Pentapetalae</taxon>
        <taxon>rosids</taxon>
        <taxon>malvids</taxon>
        <taxon>Malvales</taxon>
        <taxon>Malvaceae</taxon>
        <taxon>Grewioideae</taxon>
        <taxon>Apeibeae</taxon>
        <taxon>Corchorus</taxon>
    </lineage>
</organism>
<reference evidence="2" key="1">
    <citation type="submission" date="2013-09" db="EMBL/GenBank/DDBJ databases">
        <title>Corchorus olitorius genome sequencing.</title>
        <authorList>
            <person name="Alam M."/>
            <person name="Haque M.S."/>
            <person name="Islam M.S."/>
            <person name="Emdad E.M."/>
            <person name="Islam M.M."/>
            <person name="Ahmed B."/>
            <person name="Halim A."/>
            <person name="Hossen Q.M.M."/>
            <person name="Hossain M.Z."/>
            <person name="Ahmed R."/>
            <person name="Khan M.M."/>
            <person name="Islam R."/>
            <person name="Rashid M.M."/>
            <person name="Khan S.A."/>
            <person name="Rahman M.S."/>
            <person name="Alam M."/>
            <person name="Yahiya A.S."/>
            <person name="Khan M.S."/>
            <person name="Azam M.S."/>
            <person name="Haque T."/>
            <person name="Lashkar M.Z.H."/>
            <person name="Akhand A.I."/>
            <person name="Morshed G."/>
            <person name="Roy S."/>
            <person name="Uddin K.S."/>
            <person name="Rabeya T."/>
            <person name="Hossain A.S."/>
            <person name="Chowdhury A."/>
            <person name="Snigdha A.R."/>
            <person name="Mortoza M.S."/>
            <person name="Matin S.A."/>
            <person name="Hoque S.M.E."/>
            <person name="Islam M.K."/>
            <person name="Roy D.K."/>
            <person name="Haider R."/>
            <person name="Moosa M.M."/>
            <person name="Elias S.M."/>
            <person name="Hasan A.M."/>
            <person name="Jahan S."/>
            <person name="Shafiuddin M."/>
            <person name="Mahmood N."/>
            <person name="Shommy N.S."/>
        </authorList>
    </citation>
    <scope>NUCLEOTIDE SEQUENCE [LARGE SCALE GENOMIC DNA]</scope>
    <source>
        <strain evidence="2">cv. O-4</strain>
    </source>
</reference>